<proteinExistence type="predicted"/>
<protein>
    <submittedName>
        <fullName evidence="1">Uncharacterized protein</fullName>
    </submittedName>
</protein>
<evidence type="ECO:0000313" key="1">
    <source>
        <dbReference type="EMBL" id="OIQ83035.1"/>
    </source>
</evidence>
<dbReference type="EMBL" id="MLJW01000743">
    <property type="protein sequence ID" value="OIQ83035.1"/>
    <property type="molecule type" value="Genomic_DNA"/>
</dbReference>
<accession>A0A1J5QZZ5</accession>
<name>A0A1J5QZZ5_9ZZZZ</name>
<reference evidence="1" key="1">
    <citation type="submission" date="2016-10" db="EMBL/GenBank/DDBJ databases">
        <title>Sequence of Gallionella enrichment culture.</title>
        <authorList>
            <person name="Poehlein A."/>
            <person name="Muehling M."/>
            <person name="Daniel R."/>
        </authorList>
    </citation>
    <scope>NUCLEOTIDE SEQUENCE</scope>
</reference>
<sequence length="81" mass="8759">MNVEIQHFRRLQPGVADIVGIADPGHGLALNRPALLDEGIDVGQDLARVIFVGQAVDHRHAGIGRKTLDDLLLEGADHHQV</sequence>
<dbReference type="AlphaFoldDB" id="A0A1J5QZZ5"/>
<comment type="caution">
    <text evidence="1">The sequence shown here is derived from an EMBL/GenBank/DDBJ whole genome shotgun (WGS) entry which is preliminary data.</text>
</comment>
<organism evidence="1">
    <name type="scientific">mine drainage metagenome</name>
    <dbReference type="NCBI Taxonomy" id="410659"/>
    <lineage>
        <taxon>unclassified sequences</taxon>
        <taxon>metagenomes</taxon>
        <taxon>ecological metagenomes</taxon>
    </lineage>
</organism>
<gene>
    <name evidence="1" type="ORF">GALL_351820</name>
</gene>